<keyword evidence="3" id="KW-1185">Reference proteome</keyword>
<protein>
    <submittedName>
        <fullName evidence="2">Lipopolysaccharide kinase (Kdo/WaaP) family protein</fullName>
    </submittedName>
</protein>
<keyword evidence="2" id="KW-0418">Kinase</keyword>
<evidence type="ECO:0000313" key="3">
    <source>
        <dbReference type="Proteomes" id="UP000294887"/>
    </source>
</evidence>
<accession>A0A4R1ET68</accession>
<dbReference type="SUPFAM" id="SSF56112">
    <property type="entry name" value="Protein kinase-like (PK-like)"/>
    <property type="match status" value="1"/>
</dbReference>
<dbReference type="Proteomes" id="UP000294887">
    <property type="component" value="Unassembled WGS sequence"/>
</dbReference>
<dbReference type="GO" id="GO:0004672">
    <property type="term" value="F:protein kinase activity"/>
    <property type="evidence" value="ECO:0007669"/>
    <property type="project" value="InterPro"/>
</dbReference>
<gene>
    <name evidence="2" type="ORF">EV695_3722</name>
</gene>
<sequence length="275" mass="31470">MKSPMRWLKRHKELKKNASRRIEVEAALERREGQKIKLSPAAAKGGYDEIYYASKNGSRFAVVRINSEHKIINDPIGSLDPGIPLGPVDRLNREWDAYVQLAPGGLSPEPLWRSEHAIACSWLPWERLSGYLTKNRAELWKVLSNVFPLISTMHSLGVIHLDLNLGNILIDPNSEKLAVIDFEFGPVEWVNQEQQMAFDYLRLIDDCLKPRRGGKVLLEDPNKLIELLGEHVPEATRNADLHFVYSKLQRLQQQPELCVLLQTIFINLPDPRTEE</sequence>
<evidence type="ECO:0000313" key="2">
    <source>
        <dbReference type="EMBL" id="TCJ82984.1"/>
    </source>
</evidence>
<name>A0A4R1ET68_9GAMM</name>
<organism evidence="2 3">
    <name type="scientific">Cocleimonas flava</name>
    <dbReference type="NCBI Taxonomy" id="634765"/>
    <lineage>
        <taxon>Bacteria</taxon>
        <taxon>Pseudomonadati</taxon>
        <taxon>Pseudomonadota</taxon>
        <taxon>Gammaproteobacteria</taxon>
        <taxon>Thiotrichales</taxon>
        <taxon>Thiotrichaceae</taxon>
        <taxon>Cocleimonas</taxon>
    </lineage>
</organism>
<dbReference type="InterPro" id="IPR011009">
    <property type="entry name" value="Kinase-like_dom_sf"/>
</dbReference>
<dbReference type="InterPro" id="IPR000719">
    <property type="entry name" value="Prot_kinase_dom"/>
</dbReference>
<dbReference type="Pfam" id="PF06293">
    <property type="entry name" value="Kdo"/>
    <property type="match status" value="1"/>
</dbReference>
<dbReference type="EMBL" id="SMFQ01000005">
    <property type="protein sequence ID" value="TCJ82984.1"/>
    <property type="molecule type" value="Genomic_DNA"/>
</dbReference>
<feature type="domain" description="Protein kinase" evidence="1">
    <location>
        <begin position="36"/>
        <end position="275"/>
    </location>
</feature>
<dbReference type="OrthoDB" id="6854449at2"/>
<dbReference type="GO" id="GO:0005524">
    <property type="term" value="F:ATP binding"/>
    <property type="evidence" value="ECO:0007669"/>
    <property type="project" value="InterPro"/>
</dbReference>
<dbReference type="RefSeq" id="WP_131907478.1">
    <property type="nucleotide sequence ID" value="NZ_BAAAFU010000007.1"/>
</dbReference>
<dbReference type="PROSITE" id="PS50011">
    <property type="entry name" value="PROTEIN_KINASE_DOM"/>
    <property type="match status" value="1"/>
</dbReference>
<keyword evidence="2" id="KW-0808">Transferase</keyword>
<reference evidence="2 3" key="1">
    <citation type="submission" date="2019-03" db="EMBL/GenBank/DDBJ databases">
        <title>Genomic Encyclopedia of Type Strains, Phase IV (KMG-IV): sequencing the most valuable type-strain genomes for metagenomic binning, comparative biology and taxonomic classification.</title>
        <authorList>
            <person name="Goeker M."/>
        </authorList>
    </citation>
    <scope>NUCLEOTIDE SEQUENCE [LARGE SCALE GENOMIC DNA]</scope>
    <source>
        <strain evidence="2 3">DSM 24830</strain>
    </source>
</reference>
<dbReference type="AlphaFoldDB" id="A0A4R1ET68"/>
<comment type="caution">
    <text evidence="2">The sequence shown here is derived from an EMBL/GenBank/DDBJ whole genome shotgun (WGS) entry which is preliminary data.</text>
</comment>
<evidence type="ECO:0000259" key="1">
    <source>
        <dbReference type="PROSITE" id="PS50011"/>
    </source>
</evidence>
<dbReference type="Gene3D" id="1.10.510.10">
    <property type="entry name" value="Transferase(Phosphotransferase) domain 1"/>
    <property type="match status" value="1"/>
</dbReference>
<proteinExistence type="predicted"/>